<dbReference type="PANTHER" id="PTHR42741">
    <property type="entry name" value="NITROREDUCTASE FAMILY PROTEIN"/>
    <property type="match status" value="1"/>
</dbReference>
<evidence type="ECO:0000313" key="2">
    <source>
        <dbReference type="EMBL" id="AET64593.1"/>
    </source>
</evidence>
<dbReference type="PANTHER" id="PTHR42741:SF3">
    <property type="entry name" value="NITROREDUCTASE FAMILY PROTEIN"/>
    <property type="match status" value="1"/>
</dbReference>
<dbReference type="GeneID" id="12510397"/>
<feature type="compositionally biased region" description="Acidic residues" evidence="1">
    <location>
        <begin position="264"/>
        <end position="274"/>
    </location>
</feature>
<dbReference type="KEGG" id="mhi:Mhar_1228"/>
<gene>
    <name evidence="2" type="ordered locus">Mhar_1228</name>
</gene>
<dbReference type="Gene3D" id="3.40.109.10">
    <property type="entry name" value="NADH Oxidase"/>
    <property type="match status" value="2"/>
</dbReference>
<name>G7WNA2_METH6</name>
<dbReference type="AlphaFoldDB" id="G7WNA2"/>
<dbReference type="STRING" id="1110509.Mhar_1228"/>
<evidence type="ECO:0000256" key="1">
    <source>
        <dbReference type="SAM" id="MobiDB-lite"/>
    </source>
</evidence>
<protein>
    <recommendedName>
        <fullName evidence="4">Nitroreductase domain-containing protein</fullName>
    </recommendedName>
</protein>
<proteinExistence type="predicted"/>
<dbReference type="EMBL" id="CP003117">
    <property type="protein sequence ID" value="AET64593.1"/>
    <property type="molecule type" value="Genomic_DNA"/>
</dbReference>
<dbReference type="SUPFAM" id="SSF55469">
    <property type="entry name" value="FMN-dependent nitroreductase-like"/>
    <property type="match status" value="2"/>
</dbReference>
<accession>G7WNA2</accession>
<dbReference type="Proteomes" id="UP000005877">
    <property type="component" value="Chromosome"/>
</dbReference>
<dbReference type="CDD" id="cd02142">
    <property type="entry name" value="McbC_SagB-like_oxidoreductase"/>
    <property type="match status" value="2"/>
</dbReference>
<feature type="region of interest" description="Disordered" evidence="1">
    <location>
        <begin position="252"/>
        <end position="274"/>
    </location>
</feature>
<dbReference type="OrthoDB" id="10206at2157"/>
<dbReference type="GO" id="GO:0016491">
    <property type="term" value="F:oxidoreductase activity"/>
    <property type="evidence" value="ECO:0007669"/>
    <property type="project" value="InterPro"/>
</dbReference>
<dbReference type="RefSeq" id="WP_014586778.1">
    <property type="nucleotide sequence ID" value="NC_017527.1"/>
</dbReference>
<dbReference type="HOGENOM" id="CLU_016148_0_0_2"/>
<evidence type="ECO:0008006" key="4">
    <source>
        <dbReference type="Google" id="ProtNLM"/>
    </source>
</evidence>
<evidence type="ECO:0000313" key="3">
    <source>
        <dbReference type="Proteomes" id="UP000005877"/>
    </source>
</evidence>
<dbReference type="PATRIC" id="fig|1110509.7.peg.1361"/>
<dbReference type="InterPro" id="IPR000415">
    <property type="entry name" value="Nitroreductase-like"/>
</dbReference>
<sequence length="588" mass="64827">MEEPVPSPDPAARHAQEDLELSEELEFVLAYHQATKHSFTRMAPGPMTMDWANEPAPFRRYRGAELVELARPEPSPDEEPDYDLALTEGSVPPRLLNFETVSQLLFDSLAISAWRRAGAGGAAWALRVNPSSGNLHPTEGYLISGPVPGLFDFPTVAHYTPREHGLEVRSRFSEEAWRETRLPEGTVLVGLNSIPWREAWKYGERAFRYLHLNVGHALAALSIASAALGWRATLLDGVGTDDLALLLGVAGSSGAEGRDRSPGDEGDGEGETEAEIEAEIPDCLVAIHPQVGGSGPDLSDFALPERVLAEFGEVEWLGRPDRLSRGHVHWPLLAEMARSTAKPRGELDRMELKENGTPPGIAYPSSSLRNLIRERRSAIVMDPASAMTRDDLFRALARTLPGRRRFPTNLLSWRPQVHLAIFVHRVLGLDRGLYFLVRNPDHEDLLQSAARESFDWERPKGSPPGFYMLEGGDFRDLSRALSCGQKIASDGCFSLAMIARLRPCLEELGPWFYCRLLWECGIVGQTLYLEAEAAGLRGCGIGCYFDDPLSSALGLSGTELAPLYSFAAGREVPLSRIETYPAYPIPDR</sequence>
<reference evidence="2 3" key="1">
    <citation type="journal article" date="2012" name="PLoS ONE">
        <title>The genome characteristics and predicted function of methyl-group oxidation pathway in the obligate aceticlastic methanogens, Methanosaeta spp.</title>
        <authorList>
            <person name="Zhu J."/>
            <person name="Zheng H."/>
            <person name="Ai G."/>
            <person name="Zhang G."/>
            <person name="Liu D."/>
            <person name="Liu X."/>
            <person name="Dong X."/>
        </authorList>
    </citation>
    <scope>NUCLEOTIDE SEQUENCE [LARGE SCALE GENOMIC DNA]</scope>
    <source>
        <strain evidence="2 3">6Ac</strain>
    </source>
</reference>
<organism evidence="2 3">
    <name type="scientific">Methanothrix harundinacea (strain 6Ac)</name>
    <name type="common">Methanosaeta harundinacea</name>
    <dbReference type="NCBI Taxonomy" id="1110509"/>
    <lineage>
        <taxon>Archaea</taxon>
        <taxon>Methanobacteriati</taxon>
        <taxon>Methanobacteriota</taxon>
        <taxon>Stenosarchaea group</taxon>
        <taxon>Methanomicrobia</taxon>
        <taxon>Methanotrichales</taxon>
        <taxon>Methanotrichaceae</taxon>
        <taxon>Methanothrix</taxon>
    </lineage>
</organism>
<keyword evidence="3" id="KW-1185">Reference proteome</keyword>